<keyword evidence="3 5" id="KW-1133">Transmembrane helix</keyword>
<evidence type="ECO:0000313" key="7">
    <source>
        <dbReference type="EMBL" id="CAK9190674.1"/>
    </source>
</evidence>
<feature type="domain" description="3-oxo-5-alpha-steroid 4-dehydrogenase C-terminal" evidence="6">
    <location>
        <begin position="233"/>
        <end position="363"/>
    </location>
</feature>
<feature type="transmembrane region" description="Helical" evidence="5">
    <location>
        <begin position="233"/>
        <end position="252"/>
    </location>
</feature>
<feature type="transmembrane region" description="Helical" evidence="5">
    <location>
        <begin position="305"/>
        <end position="330"/>
    </location>
</feature>
<gene>
    <name evidence="7" type="ORF">CSSPTR1EN2_LOCUS1008</name>
</gene>
<dbReference type="InterPro" id="IPR001104">
    <property type="entry name" value="3-oxo-5_a-steroid_4-DH_C"/>
</dbReference>
<feature type="transmembrane region" description="Helical" evidence="5">
    <location>
        <begin position="59"/>
        <end position="84"/>
    </location>
</feature>
<evidence type="ECO:0000313" key="8">
    <source>
        <dbReference type="Proteomes" id="UP001497512"/>
    </source>
</evidence>
<protein>
    <recommendedName>
        <fullName evidence="6">3-oxo-5-alpha-steroid 4-dehydrogenase C-terminal domain-containing protein</fullName>
    </recommendedName>
</protein>
<organism evidence="7 8">
    <name type="scientific">Sphagnum troendelagicum</name>
    <dbReference type="NCBI Taxonomy" id="128251"/>
    <lineage>
        <taxon>Eukaryota</taxon>
        <taxon>Viridiplantae</taxon>
        <taxon>Streptophyta</taxon>
        <taxon>Embryophyta</taxon>
        <taxon>Bryophyta</taxon>
        <taxon>Sphagnophytina</taxon>
        <taxon>Sphagnopsida</taxon>
        <taxon>Sphagnales</taxon>
        <taxon>Sphagnaceae</taxon>
        <taxon>Sphagnum</taxon>
    </lineage>
</organism>
<dbReference type="PANTHER" id="PTHR14624">
    <property type="entry name" value="DFG10 PROTEIN"/>
    <property type="match status" value="1"/>
</dbReference>
<evidence type="ECO:0000259" key="6">
    <source>
        <dbReference type="Pfam" id="PF02544"/>
    </source>
</evidence>
<keyword evidence="4 5" id="KW-0472">Membrane</keyword>
<dbReference type="InterPro" id="IPR039698">
    <property type="entry name" value="Dfg10/SRD5A3"/>
</dbReference>
<evidence type="ECO:0000256" key="1">
    <source>
        <dbReference type="ARBA" id="ARBA00004127"/>
    </source>
</evidence>
<keyword evidence="2 5" id="KW-0812">Transmembrane</keyword>
<dbReference type="Proteomes" id="UP001497512">
    <property type="component" value="Chromosome 1"/>
</dbReference>
<evidence type="ECO:0000256" key="3">
    <source>
        <dbReference type="ARBA" id="ARBA00022989"/>
    </source>
</evidence>
<evidence type="ECO:0000256" key="2">
    <source>
        <dbReference type="ARBA" id="ARBA00022692"/>
    </source>
</evidence>
<keyword evidence="8" id="KW-1185">Reference proteome</keyword>
<proteinExistence type="predicted"/>
<evidence type="ECO:0000256" key="4">
    <source>
        <dbReference type="ARBA" id="ARBA00023136"/>
    </source>
</evidence>
<accession>A0ABP0TAR3</accession>
<dbReference type="PROSITE" id="PS50244">
    <property type="entry name" value="S5A_REDUCTASE"/>
    <property type="match status" value="1"/>
</dbReference>
<evidence type="ECO:0000256" key="5">
    <source>
        <dbReference type="SAM" id="Phobius"/>
    </source>
</evidence>
<name>A0ABP0TAR3_9BRYO</name>
<feature type="transmembrane region" description="Helical" evidence="5">
    <location>
        <begin position="163"/>
        <end position="181"/>
    </location>
</feature>
<comment type="subcellular location">
    <subcellularLocation>
        <location evidence="1">Endomembrane system</location>
        <topology evidence="1">Multi-pass membrane protein</topology>
    </subcellularLocation>
</comment>
<dbReference type="EMBL" id="OZ019893">
    <property type="protein sequence ID" value="CAK9190674.1"/>
    <property type="molecule type" value="Genomic_DNA"/>
</dbReference>
<reference evidence="7 8" key="1">
    <citation type="submission" date="2024-02" db="EMBL/GenBank/DDBJ databases">
        <authorList>
            <consortium name="ELIXIR-Norway"/>
            <consortium name="Elixir Norway"/>
        </authorList>
    </citation>
    <scope>NUCLEOTIDE SEQUENCE [LARGE SCALE GENOMIC DNA]</scope>
</reference>
<dbReference type="PANTHER" id="PTHR14624:SF0">
    <property type="entry name" value="POLYPRENOL REDUCTASE"/>
    <property type="match status" value="1"/>
</dbReference>
<dbReference type="Pfam" id="PF02544">
    <property type="entry name" value="Steroid_dh"/>
    <property type="match status" value="1"/>
</dbReference>
<sequence length="363" mass="41382">MDVTVLLRCGWGLAVISCIVEFLPLGRLSEVARDFSRRGKLKLSPSPEKPPRFTVPQSWFIHFYVLGTMVNTALLLVVLLFAYACTFPVSTWESPFSIMMAQMGGGGSVDAGDGVTSVSDLNEHQFPAWSTVLLLAMMELQIFRRLYECSHVFSYSSLARMHLAAYVVGLIFYPAASMTLFTQHFQDKQYVSALRTFVLRRLALPCLHHSLPSVLNPQISLLEYMKSMRGLQWFQWVGLAVFFLGWTQQYRCHMLLASLRSKKAHTGIHGIEKPFSQDKRKADRYEIPRGSWFEWVSCAHYLAEIVLYAGFVIGCGGTNLNIWLLFAWVVGNLSSTALETHVWYKTKFEDYPESRRALLPYIF</sequence>